<dbReference type="STRING" id="564137.SAMN04488238_104135"/>
<dbReference type="EC" id="2.3.1.266" evidence="3"/>
<name>A0A1H2XBF4_9RHOB</name>
<dbReference type="EMBL" id="FNOM01000004">
    <property type="protein sequence ID" value="SDW90160.1"/>
    <property type="molecule type" value="Genomic_DNA"/>
</dbReference>
<evidence type="ECO:0000313" key="5">
    <source>
        <dbReference type="EMBL" id="SDW90160.1"/>
    </source>
</evidence>
<dbReference type="PROSITE" id="PS51186">
    <property type="entry name" value="GNAT"/>
    <property type="match status" value="1"/>
</dbReference>
<dbReference type="InterPro" id="IPR016181">
    <property type="entry name" value="Acyl_CoA_acyltransferase"/>
</dbReference>
<dbReference type="InterPro" id="IPR000182">
    <property type="entry name" value="GNAT_dom"/>
</dbReference>
<keyword evidence="3" id="KW-0963">Cytoplasm</keyword>
<dbReference type="GO" id="GO:0008999">
    <property type="term" value="F:protein-N-terminal-alanine acetyltransferase activity"/>
    <property type="evidence" value="ECO:0007669"/>
    <property type="project" value="UniProtKB-EC"/>
</dbReference>
<dbReference type="PANTHER" id="PTHR42919:SF8">
    <property type="entry name" value="N-ALPHA-ACETYLTRANSFERASE 50"/>
    <property type="match status" value="1"/>
</dbReference>
<evidence type="ECO:0000259" key="4">
    <source>
        <dbReference type="PROSITE" id="PS51186"/>
    </source>
</evidence>
<dbReference type="Gene3D" id="3.40.630.30">
    <property type="match status" value="1"/>
</dbReference>
<dbReference type="PANTHER" id="PTHR42919">
    <property type="entry name" value="N-ALPHA-ACETYLTRANSFERASE"/>
    <property type="match status" value="1"/>
</dbReference>
<comment type="subcellular location">
    <subcellularLocation>
        <location evidence="3">Cytoplasm</location>
    </subcellularLocation>
</comment>
<dbReference type="AlphaFoldDB" id="A0A1H2XBF4"/>
<proteinExistence type="inferred from homology"/>
<comment type="function">
    <text evidence="3">Acetylates the N-terminal alanine of ribosomal protein bS18.</text>
</comment>
<dbReference type="InterPro" id="IPR051556">
    <property type="entry name" value="N-term/lysine_N-AcTrnsfr"/>
</dbReference>
<evidence type="ECO:0000256" key="3">
    <source>
        <dbReference type="RuleBase" id="RU363094"/>
    </source>
</evidence>
<organism evidence="5 6">
    <name type="scientific">Roseicitreum antarcticum</name>
    <dbReference type="NCBI Taxonomy" id="564137"/>
    <lineage>
        <taxon>Bacteria</taxon>
        <taxon>Pseudomonadati</taxon>
        <taxon>Pseudomonadota</taxon>
        <taxon>Alphaproteobacteria</taxon>
        <taxon>Rhodobacterales</taxon>
        <taxon>Paracoccaceae</taxon>
        <taxon>Roseicitreum</taxon>
    </lineage>
</organism>
<comment type="catalytic activity">
    <reaction evidence="3">
        <text>N-terminal L-alanyl-[ribosomal protein bS18] + acetyl-CoA = N-terminal N(alpha)-acetyl-L-alanyl-[ribosomal protein bS18] + CoA + H(+)</text>
        <dbReference type="Rhea" id="RHEA:43756"/>
        <dbReference type="Rhea" id="RHEA-COMP:10676"/>
        <dbReference type="Rhea" id="RHEA-COMP:10677"/>
        <dbReference type="ChEBI" id="CHEBI:15378"/>
        <dbReference type="ChEBI" id="CHEBI:57287"/>
        <dbReference type="ChEBI" id="CHEBI:57288"/>
        <dbReference type="ChEBI" id="CHEBI:64718"/>
        <dbReference type="ChEBI" id="CHEBI:83683"/>
        <dbReference type="EC" id="2.3.1.266"/>
    </reaction>
</comment>
<dbReference type="NCBIfam" id="TIGR01575">
    <property type="entry name" value="rimI"/>
    <property type="match status" value="1"/>
</dbReference>
<keyword evidence="1 5" id="KW-0808">Transferase</keyword>
<dbReference type="RefSeq" id="WP_092887481.1">
    <property type="nucleotide sequence ID" value="NZ_CP061498.1"/>
</dbReference>
<keyword evidence="2" id="KW-0012">Acyltransferase</keyword>
<dbReference type="OrthoDB" id="9804026at2"/>
<comment type="similarity">
    <text evidence="3">Belongs to the acetyltransferase family. RimI subfamily.</text>
</comment>
<dbReference type="Proteomes" id="UP000198539">
    <property type="component" value="Unassembled WGS sequence"/>
</dbReference>
<dbReference type="SUPFAM" id="SSF55729">
    <property type="entry name" value="Acyl-CoA N-acyltransferases (Nat)"/>
    <property type="match status" value="1"/>
</dbReference>
<gene>
    <name evidence="5" type="ORF">SAMN04488238_104135</name>
</gene>
<reference evidence="5 6" key="1">
    <citation type="submission" date="2016-10" db="EMBL/GenBank/DDBJ databases">
        <authorList>
            <person name="de Groot N.N."/>
        </authorList>
    </citation>
    <scope>NUCLEOTIDE SEQUENCE [LARGE SCALE GENOMIC DNA]</scope>
    <source>
        <strain evidence="5 6">CGMCC 1.8894</strain>
    </source>
</reference>
<evidence type="ECO:0000256" key="2">
    <source>
        <dbReference type="ARBA" id="ARBA00023315"/>
    </source>
</evidence>
<feature type="domain" description="N-acetyltransferase" evidence="4">
    <location>
        <begin position="1"/>
        <end position="147"/>
    </location>
</feature>
<evidence type="ECO:0000256" key="1">
    <source>
        <dbReference type="ARBA" id="ARBA00022679"/>
    </source>
</evidence>
<keyword evidence="6" id="KW-1185">Reference proteome</keyword>
<sequence length="147" mass="15663">MTGADKIDARDLAHLHAACFTSPPPWSEASFHSILSQPGVSLQTDTRDGVLYGFALGRVILDEAELLTLATAPALRRQGVAAALLRCFDADVFRRGARTVFLEVAADNAAALALYRAAEFTQSARRKGYYAAPGGGATDALILRKTL</sequence>
<protein>
    <recommendedName>
        <fullName evidence="3">[Ribosomal protein bS18]-alanine N-acetyltransferase</fullName>
        <ecNumber evidence="3">2.3.1.266</ecNumber>
    </recommendedName>
</protein>
<dbReference type="InterPro" id="IPR006464">
    <property type="entry name" value="AcTrfase_RimI/Ard1"/>
</dbReference>
<accession>A0A1H2XBF4</accession>
<dbReference type="Pfam" id="PF00583">
    <property type="entry name" value="Acetyltransf_1"/>
    <property type="match status" value="1"/>
</dbReference>
<dbReference type="CDD" id="cd04301">
    <property type="entry name" value="NAT_SF"/>
    <property type="match status" value="1"/>
</dbReference>
<evidence type="ECO:0000313" key="6">
    <source>
        <dbReference type="Proteomes" id="UP000198539"/>
    </source>
</evidence>
<dbReference type="GO" id="GO:0005737">
    <property type="term" value="C:cytoplasm"/>
    <property type="evidence" value="ECO:0007669"/>
    <property type="project" value="UniProtKB-SubCell"/>
</dbReference>